<keyword evidence="3" id="KW-1185">Reference proteome</keyword>
<dbReference type="Proteomes" id="UP000288794">
    <property type="component" value="Unassembled WGS sequence"/>
</dbReference>
<proteinExistence type="predicted"/>
<organism evidence="2 3">
    <name type="scientific">[Pantoea] beijingensis</name>
    <dbReference type="NCBI Taxonomy" id="1324864"/>
    <lineage>
        <taxon>Bacteria</taxon>
        <taxon>Pseudomonadati</taxon>
        <taxon>Pseudomonadota</taxon>
        <taxon>Gammaproteobacteria</taxon>
        <taxon>Enterobacterales</taxon>
        <taxon>Erwiniaceae</taxon>
        <taxon>Erwinia</taxon>
    </lineage>
</organism>
<dbReference type="EMBL" id="JMEE01000011">
    <property type="protein sequence ID" value="RWR02632.1"/>
    <property type="molecule type" value="Genomic_DNA"/>
</dbReference>
<accession>A0A443IEZ3</accession>
<evidence type="ECO:0000313" key="3">
    <source>
        <dbReference type="Proteomes" id="UP000288794"/>
    </source>
</evidence>
<protein>
    <submittedName>
        <fullName evidence="2">Uncharacterized protein</fullName>
    </submittedName>
</protein>
<feature type="compositionally biased region" description="Acidic residues" evidence="1">
    <location>
        <begin position="178"/>
        <end position="188"/>
    </location>
</feature>
<feature type="region of interest" description="Disordered" evidence="1">
    <location>
        <begin position="172"/>
        <end position="195"/>
    </location>
</feature>
<evidence type="ECO:0000256" key="1">
    <source>
        <dbReference type="SAM" id="MobiDB-lite"/>
    </source>
</evidence>
<evidence type="ECO:0000313" key="2">
    <source>
        <dbReference type="EMBL" id="RWR02632.1"/>
    </source>
</evidence>
<comment type="caution">
    <text evidence="2">The sequence shown here is derived from an EMBL/GenBank/DDBJ whole genome shotgun (WGS) entry which is preliminary data.</text>
</comment>
<dbReference type="RefSeq" id="WP_128176584.1">
    <property type="nucleotide sequence ID" value="NZ_CP071409.1"/>
</dbReference>
<gene>
    <name evidence="2" type="ORF">ED28_07140</name>
</gene>
<sequence length="1003" mass="110879">MQEKFQALTTKIQAQSPLIIGIQQYLRRKWLYERTLPTDIGEKMSFGESRRTQLSAYAGGEVVAHQYGINIAENEALDEHFAYKLHLGGEFNSLYHRQLPSDEYYAQCNNLYQAQGGHADDNVMFFNGEASAQRFLSCCPQDMVEGHVQQHLATHGKELFPGIYAVKFTHQPSPSAADESDESDESDGSESQPETFNSPALFYHLGARPSVCQVIRAIHKNDKAYSFSPRSCLTQLKGLSSSDPHSAGASLRQIPPTHPCYELAITATNLVDGLVNHLLTHPQLLAAQTDSGSPLAVGRQTLPFNPDILADSLNTLAAVTQAMPGLTHDSISFADCYRTIAEELGVITTLCKPYSAQDFKQVTRELTIARLGPSWRDGVDLQPETFLFSSGMHALTIALENASQNDAEQALTFMTDRSGKAKTPIYFETGELVKLASGKFIAGSAVYATLNHSMPLPNMPNWSVDNLIPGLQQQIKQHADSTKPLTLILDATIEKRDDLAQIATAFTEDIAKNNLRILLCKSYQKYSNLGLTKVMSGSVTLLAAATEENDKIRTALSDQESALGWADNDDSQLLIHLLKHADSEFMLLDKAAENAKFVKDTLFNGKNGLREASGWQPGLPFIVLTSSTEESHSFSMDEDAVDKAYTLSHDRLLSNANVRIRGSFAFLESTQSSYEDEKQEVGEGENRSIMRLCFGMESKAELVERFYMASRLMASPQKSWSCRDAAQEIDHILQESGLFSNVNAPLTLQQKITIVANHQRKALSLQDKGSLLQQHLSTQIQQQTGEFVINKLLSVINQLSFLVIDEASYSAEIPPGKKDKIVLAELVDALTKNDLPGVSPKSREELLRLNQYLALDDIKRGGAQGIREGIDRILTIADKMTSGMRLHFTTLGMLPDAVFQQQTPAIQQQLLEKLFIPLDTQTKMLLIDDLLKAGALHIAQACLDKLEALLQHEGQMSTESFLTHDSANWSAEPLTQSPAENLYIQERARSLIASLETLKNKGN</sequence>
<reference evidence="2 3" key="1">
    <citation type="submission" date="2014-04" db="EMBL/GenBank/DDBJ databases">
        <title>Draft genome sequence of Pantoea beijingensis strain LMG 27579, an emerging pathogen to Pleurotus eryngii with potential industrial application.</title>
        <authorList>
            <person name="Xu F."/>
            <person name="Liu Y."/>
            <person name="Wang S."/>
            <person name="Yin Y."/>
            <person name="Ma Y."/>
            <person name="Zhao S."/>
            <person name="Rong C."/>
        </authorList>
    </citation>
    <scope>NUCLEOTIDE SEQUENCE [LARGE SCALE GENOMIC DNA]</scope>
    <source>
        <strain evidence="2 3">LMG 27579</strain>
    </source>
</reference>
<name>A0A443IEZ3_9GAMM</name>
<dbReference type="AlphaFoldDB" id="A0A443IEZ3"/>